<dbReference type="AlphaFoldDB" id="A0AAV4TI75"/>
<proteinExistence type="predicted"/>
<comment type="caution">
    <text evidence="1">The sequence shown here is derived from an EMBL/GenBank/DDBJ whole genome shotgun (WGS) entry which is preliminary data.</text>
</comment>
<organism evidence="1 2">
    <name type="scientific">Caerostris darwini</name>
    <dbReference type="NCBI Taxonomy" id="1538125"/>
    <lineage>
        <taxon>Eukaryota</taxon>
        <taxon>Metazoa</taxon>
        <taxon>Ecdysozoa</taxon>
        <taxon>Arthropoda</taxon>
        <taxon>Chelicerata</taxon>
        <taxon>Arachnida</taxon>
        <taxon>Araneae</taxon>
        <taxon>Araneomorphae</taxon>
        <taxon>Entelegynae</taxon>
        <taxon>Araneoidea</taxon>
        <taxon>Araneidae</taxon>
        <taxon>Caerostris</taxon>
    </lineage>
</organism>
<reference evidence="1 2" key="1">
    <citation type="submission" date="2021-06" db="EMBL/GenBank/DDBJ databases">
        <title>Caerostris darwini draft genome.</title>
        <authorList>
            <person name="Kono N."/>
            <person name="Arakawa K."/>
        </authorList>
    </citation>
    <scope>NUCLEOTIDE SEQUENCE [LARGE SCALE GENOMIC DNA]</scope>
</reference>
<gene>
    <name evidence="1" type="ORF">CDAR_242721</name>
</gene>
<dbReference type="EMBL" id="BPLQ01009628">
    <property type="protein sequence ID" value="GIY45434.1"/>
    <property type="molecule type" value="Genomic_DNA"/>
</dbReference>
<sequence length="80" mass="9335">MLVFLHYTAPEIHVLQSKHCEIQSKGIHPSLFIQFRTLRLGPGLYSGESMAVQKTEACTRINRFAFFRRKFRLVVETHSE</sequence>
<dbReference type="Proteomes" id="UP001054837">
    <property type="component" value="Unassembled WGS sequence"/>
</dbReference>
<name>A0AAV4TI75_9ARAC</name>
<keyword evidence="2" id="KW-1185">Reference proteome</keyword>
<evidence type="ECO:0000313" key="1">
    <source>
        <dbReference type="EMBL" id="GIY45434.1"/>
    </source>
</evidence>
<evidence type="ECO:0000313" key="2">
    <source>
        <dbReference type="Proteomes" id="UP001054837"/>
    </source>
</evidence>
<feature type="non-terminal residue" evidence="1">
    <location>
        <position position="80"/>
    </location>
</feature>
<protein>
    <submittedName>
        <fullName evidence="1">Uncharacterized protein</fullName>
    </submittedName>
</protein>
<accession>A0AAV4TI75</accession>